<dbReference type="SUPFAM" id="SSF53720">
    <property type="entry name" value="ALDH-like"/>
    <property type="match status" value="1"/>
</dbReference>
<dbReference type="OrthoDB" id="9762913at2"/>
<dbReference type="InterPro" id="IPR047110">
    <property type="entry name" value="GABD/Sad-like"/>
</dbReference>
<dbReference type="Gene3D" id="3.40.309.10">
    <property type="entry name" value="Aldehyde Dehydrogenase, Chain A, domain 2"/>
    <property type="match status" value="1"/>
</dbReference>
<dbReference type="InterPro" id="IPR015590">
    <property type="entry name" value="Aldehyde_DH_dom"/>
</dbReference>
<dbReference type="InterPro" id="IPR016161">
    <property type="entry name" value="Ald_DH/histidinol_DH"/>
</dbReference>
<evidence type="ECO:0000313" key="4">
    <source>
        <dbReference type="EMBL" id="APS41082.1"/>
    </source>
</evidence>
<name>A0A1L6R9A9_9LACO</name>
<dbReference type="AlphaFoldDB" id="A0A1L6R9A9"/>
<dbReference type="PANTHER" id="PTHR43217:SF2">
    <property type="entry name" value="SUCCINATE-SEMIALDEHYDE DEHYDROGENASE [NADP(+)]"/>
    <property type="match status" value="1"/>
</dbReference>
<dbReference type="InterPro" id="IPR016160">
    <property type="entry name" value="Ald_DH_CS_CYS"/>
</dbReference>
<sequence>MAYTAINPYNGEVIQEFSNTTDNEIHDILNQAENYYQKEKSVSFSKRAELLNQLADEFENHLDDYARLASTNMGKLIGESRTEVEKIVSYARYFAEQGPKFLQQKNYDKLSVGSSAHVEFSGIGIVLAVEPWNFPFTQVMRVFAPNFMLGNPVILKHASIVPQAAQSIADACQEAGLPQGAFANIFATHDQIDKIIDDPRVQGFALTGSERAGKNLAAKAAKNLMKTTLELGGTDIFAVLPDADIDKAAKDAAEARLANAGQVCTAAKRYLVSDEVYDEFLDKVKQAFDSYQFGNPLDEKTTLAPLSSQSAKDNLQEQVEKVVAGGSEILYGDLTKNEGPGFQFSPLILTGMTHDNPMYDEELFGPVAQIYRVSSEEEMVEIANDSRYGLGGAIYTADVAHGNELATKIETGQVAINQVLDEQAEVPFGGVKDSGYGRELSDWGLFEFANVKLVLN</sequence>
<gene>
    <name evidence="4" type="ORF">FOL01_0223</name>
</gene>
<accession>A0A1L6R9A9</accession>
<reference evidence="4 5" key="1">
    <citation type="submission" date="2016-02" db="EMBL/GenBank/DDBJ databases">
        <title>Complete Genome Sequence of Weissella jogaejeotgali FOL01.</title>
        <authorList>
            <person name="Lee J.-H."/>
            <person name="Ku H.-J."/>
        </authorList>
    </citation>
    <scope>NUCLEOTIDE SEQUENCE [LARGE SCALE GENOMIC DNA]</scope>
    <source>
        <strain evidence="4 5">FOL01</strain>
    </source>
</reference>
<evidence type="ECO:0000256" key="1">
    <source>
        <dbReference type="ARBA" id="ARBA00009986"/>
    </source>
</evidence>
<dbReference type="FunFam" id="3.40.309.10:FF:000009">
    <property type="entry name" value="Aldehyde dehydrogenase A"/>
    <property type="match status" value="1"/>
</dbReference>
<dbReference type="RefSeq" id="WP_075268929.1">
    <property type="nucleotide sequence ID" value="NZ_CP014332.1"/>
</dbReference>
<evidence type="ECO:0000259" key="3">
    <source>
        <dbReference type="Pfam" id="PF00171"/>
    </source>
</evidence>
<dbReference type="InterPro" id="IPR016162">
    <property type="entry name" value="Ald_DH_N"/>
</dbReference>
<dbReference type="Pfam" id="PF00171">
    <property type="entry name" value="Aldedh"/>
    <property type="match status" value="1"/>
</dbReference>
<keyword evidence="5" id="KW-1185">Reference proteome</keyword>
<dbReference type="STRING" id="1631871.FOL01_0223"/>
<feature type="domain" description="Aldehyde dehydrogenase" evidence="3">
    <location>
        <begin position="4"/>
        <end position="454"/>
    </location>
</feature>
<evidence type="ECO:0000313" key="5">
    <source>
        <dbReference type="Proteomes" id="UP000185473"/>
    </source>
</evidence>
<keyword evidence="2" id="KW-0560">Oxidoreductase</keyword>
<protein>
    <submittedName>
        <fullName evidence="4">Succinate-semialdehyde dehydrogenase (NAD)</fullName>
    </submittedName>
</protein>
<dbReference type="KEGG" id="wjo:FOL01_0223"/>
<evidence type="ECO:0000256" key="2">
    <source>
        <dbReference type="ARBA" id="ARBA00023002"/>
    </source>
</evidence>
<comment type="similarity">
    <text evidence="1">Belongs to the aldehyde dehydrogenase family.</text>
</comment>
<dbReference type="InterPro" id="IPR016163">
    <property type="entry name" value="Ald_DH_C"/>
</dbReference>
<dbReference type="EMBL" id="CP014332">
    <property type="protein sequence ID" value="APS41082.1"/>
    <property type="molecule type" value="Genomic_DNA"/>
</dbReference>
<dbReference type="PANTHER" id="PTHR43217">
    <property type="entry name" value="SUCCINATE SEMIALDEHYDE DEHYDROGENASE [NAD(P)+] SAD"/>
    <property type="match status" value="1"/>
</dbReference>
<dbReference type="Gene3D" id="3.40.605.10">
    <property type="entry name" value="Aldehyde Dehydrogenase, Chain A, domain 1"/>
    <property type="match status" value="1"/>
</dbReference>
<organism evidence="4 5">
    <name type="scientific">Weissella jogaejeotgali</name>
    <dbReference type="NCBI Taxonomy" id="1631871"/>
    <lineage>
        <taxon>Bacteria</taxon>
        <taxon>Bacillati</taxon>
        <taxon>Bacillota</taxon>
        <taxon>Bacilli</taxon>
        <taxon>Lactobacillales</taxon>
        <taxon>Lactobacillaceae</taxon>
        <taxon>Weissella</taxon>
    </lineage>
</organism>
<dbReference type="PROSITE" id="PS00070">
    <property type="entry name" value="ALDEHYDE_DEHYDR_CYS"/>
    <property type="match status" value="1"/>
</dbReference>
<proteinExistence type="inferred from homology"/>
<dbReference type="GO" id="GO:0004777">
    <property type="term" value="F:succinate-semialdehyde dehydrogenase (NAD+) activity"/>
    <property type="evidence" value="ECO:0007669"/>
    <property type="project" value="TreeGrafter"/>
</dbReference>
<dbReference type="Proteomes" id="UP000185473">
    <property type="component" value="Chromosome"/>
</dbReference>